<reference evidence="1 2" key="1">
    <citation type="submission" date="2015-01" db="EMBL/GenBank/DDBJ databases">
        <title>Erwinia tracheiphila.</title>
        <authorList>
            <person name="Shapiro L.R."/>
        </authorList>
    </citation>
    <scope>NUCLEOTIDE SEQUENCE [LARGE SCALE GENOMIC DNA]</scope>
    <source>
        <strain evidence="1 2">BuffGH</strain>
    </source>
</reference>
<dbReference type="InterPro" id="IPR036388">
    <property type="entry name" value="WH-like_DNA-bd_sf"/>
</dbReference>
<protein>
    <recommendedName>
        <fullName evidence="3">DUF1627 domain-containing protein</fullName>
    </recommendedName>
</protein>
<proteinExistence type="predicted"/>
<dbReference type="AlphaFoldDB" id="A0A0M2KEK1"/>
<organism evidence="1 2">
    <name type="scientific">Erwinia tracheiphila</name>
    <dbReference type="NCBI Taxonomy" id="65700"/>
    <lineage>
        <taxon>Bacteria</taxon>
        <taxon>Pseudomonadati</taxon>
        <taxon>Pseudomonadota</taxon>
        <taxon>Gammaproteobacteria</taxon>
        <taxon>Enterobacterales</taxon>
        <taxon>Erwiniaceae</taxon>
        <taxon>Erwinia</taxon>
    </lineage>
</organism>
<evidence type="ECO:0000313" key="1">
    <source>
        <dbReference type="EMBL" id="KKF35653.1"/>
    </source>
</evidence>
<dbReference type="PATRIC" id="fig|65700.7.peg.2458"/>
<dbReference type="EMBL" id="JXNU01000003">
    <property type="protein sequence ID" value="KKF35653.1"/>
    <property type="molecule type" value="Genomic_DNA"/>
</dbReference>
<dbReference type="Proteomes" id="UP000033924">
    <property type="component" value="Unassembled WGS sequence"/>
</dbReference>
<keyword evidence="2" id="KW-1185">Reference proteome</keyword>
<accession>A0A0M2KEK1</accession>
<dbReference type="Gene3D" id="1.10.10.10">
    <property type="entry name" value="Winged helix-like DNA-binding domain superfamily/Winged helix DNA-binding domain"/>
    <property type="match status" value="1"/>
</dbReference>
<evidence type="ECO:0000313" key="2">
    <source>
        <dbReference type="Proteomes" id="UP000033924"/>
    </source>
</evidence>
<dbReference type="SUPFAM" id="SSF46785">
    <property type="entry name" value="Winged helix' DNA-binding domain"/>
    <property type="match status" value="1"/>
</dbReference>
<name>A0A0M2KEK1_9GAMM</name>
<dbReference type="InterPro" id="IPR036390">
    <property type="entry name" value="WH_DNA-bd_sf"/>
</dbReference>
<sequence>METVTEILNRTGKASTGEIAAILKIDRRDAQALLNELLEAGVVEKGGAHWTLTEAAPAPGGSRPLRLVLSSPDDVQEFPTLGWVRQRRKELRNEMRWLAQIENIARQISRKKAAVAYFSERV</sequence>
<gene>
    <name evidence="1" type="ORF">SY86_09780</name>
</gene>
<dbReference type="RefSeq" id="WP_016192902.1">
    <property type="nucleotide sequence ID" value="NZ_CP089932.1"/>
</dbReference>
<evidence type="ECO:0008006" key="3">
    <source>
        <dbReference type="Google" id="ProtNLM"/>
    </source>
</evidence>
<comment type="caution">
    <text evidence="1">The sequence shown here is derived from an EMBL/GenBank/DDBJ whole genome shotgun (WGS) entry which is preliminary data.</text>
</comment>